<evidence type="ECO:0000256" key="1">
    <source>
        <dbReference type="ARBA" id="ARBA00004141"/>
    </source>
</evidence>
<comment type="caution">
    <text evidence="8">The sequence shown here is derived from an EMBL/GenBank/DDBJ whole genome shotgun (WGS) entry which is preliminary data.</text>
</comment>
<evidence type="ECO:0000313" key="8">
    <source>
        <dbReference type="EMBL" id="KAA9030882.1"/>
    </source>
</evidence>
<evidence type="ECO:0000313" key="7">
    <source>
        <dbReference type="EMBL" id="KAA9018246.1"/>
    </source>
</evidence>
<dbReference type="CDD" id="cd10432">
    <property type="entry name" value="BI-1-like_bacterial"/>
    <property type="match status" value="1"/>
</dbReference>
<dbReference type="Pfam" id="PF01027">
    <property type="entry name" value="Bax1-I"/>
    <property type="match status" value="1"/>
</dbReference>
<dbReference type="EMBL" id="VYQA01000005">
    <property type="protein sequence ID" value="KAA9030882.1"/>
    <property type="molecule type" value="Genomic_DNA"/>
</dbReference>
<organism evidence="8 9">
    <name type="scientific">Sphingobium limneticum</name>
    <dbReference type="NCBI Taxonomy" id="1007511"/>
    <lineage>
        <taxon>Bacteria</taxon>
        <taxon>Pseudomonadati</taxon>
        <taxon>Pseudomonadota</taxon>
        <taxon>Alphaproteobacteria</taxon>
        <taxon>Sphingomonadales</taxon>
        <taxon>Sphingomonadaceae</taxon>
        <taxon>Sphingobium</taxon>
    </lineage>
</organism>
<dbReference type="RefSeq" id="WP_120252084.1">
    <property type="nucleotide sequence ID" value="NZ_JBNNIY010000002.1"/>
</dbReference>
<dbReference type="Proteomes" id="UP000326364">
    <property type="component" value="Unassembled WGS sequence"/>
</dbReference>
<keyword evidence="4 6" id="KW-1133">Transmembrane helix</keyword>
<comment type="subcellular location">
    <subcellularLocation>
        <location evidence="1">Membrane</location>
        <topology evidence="1">Multi-pass membrane protein</topology>
    </subcellularLocation>
</comment>
<feature type="transmembrane region" description="Helical" evidence="6">
    <location>
        <begin position="103"/>
        <end position="121"/>
    </location>
</feature>
<keyword evidence="3 6" id="KW-0812">Transmembrane</keyword>
<accession>A0A5J5I3I6</accession>
<comment type="similarity">
    <text evidence="2 6">Belongs to the BI1 family.</text>
</comment>
<evidence type="ECO:0000256" key="3">
    <source>
        <dbReference type="ARBA" id="ARBA00022692"/>
    </source>
</evidence>
<proteinExistence type="inferred from homology"/>
<reference evidence="9 10" key="1">
    <citation type="submission" date="2019-09" db="EMBL/GenBank/DDBJ databases">
        <authorList>
            <person name="Feng G."/>
        </authorList>
    </citation>
    <scope>NUCLEOTIDE SEQUENCE [LARGE SCALE GENOMIC DNA]</scope>
    <source>
        <strain evidence="8 9">KACC 19283</strain>
        <strain evidence="7 10">KACC 19284</strain>
    </source>
</reference>
<name>A0A5J5I3I6_9SPHN</name>
<sequence length="248" mass="26350">MANWSDPRSDSPAGMAGFGGATAARGAAYDAGLRKYMLSVYNYMASGVLLTGIVALLFANSGMAYSVFAGPGILKYIVMFAPLAFVMVLSFGINRLSTGAAQALYWAYAAVMGVSLSYIFLAYTGTSIAQTFFATAAAFAGLSLWGYTTKKDLSGFGTFLIMGVVGLFVASLINIFMKSNAMSLVISGVGVLLFAGLTAYDTQKIKSIYAHVAGTDMMGKSVVMGALNLYLDFINMFLFLLRLFGDRR</sequence>
<evidence type="ECO:0000256" key="2">
    <source>
        <dbReference type="ARBA" id="ARBA00010350"/>
    </source>
</evidence>
<dbReference type="GO" id="GO:0005886">
    <property type="term" value="C:plasma membrane"/>
    <property type="evidence" value="ECO:0007669"/>
    <property type="project" value="TreeGrafter"/>
</dbReference>
<gene>
    <name evidence="8" type="ORF">F4U95_08985</name>
    <name evidence="7" type="ORF">F4U96_09035</name>
</gene>
<feature type="transmembrane region" description="Helical" evidence="6">
    <location>
        <begin position="183"/>
        <end position="200"/>
    </location>
</feature>
<evidence type="ECO:0000256" key="5">
    <source>
        <dbReference type="ARBA" id="ARBA00023136"/>
    </source>
</evidence>
<evidence type="ECO:0000256" key="6">
    <source>
        <dbReference type="RuleBase" id="RU004379"/>
    </source>
</evidence>
<dbReference type="InterPro" id="IPR006214">
    <property type="entry name" value="Bax_inhibitor_1-related"/>
</dbReference>
<dbReference type="EMBL" id="VYQB01000005">
    <property type="protein sequence ID" value="KAA9018246.1"/>
    <property type="molecule type" value="Genomic_DNA"/>
</dbReference>
<evidence type="ECO:0000313" key="9">
    <source>
        <dbReference type="Proteomes" id="UP000325933"/>
    </source>
</evidence>
<feature type="transmembrane region" description="Helical" evidence="6">
    <location>
        <begin position="221"/>
        <end position="244"/>
    </location>
</feature>
<evidence type="ECO:0000313" key="10">
    <source>
        <dbReference type="Proteomes" id="UP000326364"/>
    </source>
</evidence>
<dbReference type="Proteomes" id="UP000325933">
    <property type="component" value="Unassembled WGS sequence"/>
</dbReference>
<keyword evidence="5 6" id="KW-0472">Membrane</keyword>
<protein>
    <submittedName>
        <fullName evidence="8">Bax inhibitor-1/YccA family protein</fullName>
    </submittedName>
</protein>
<dbReference type="PANTHER" id="PTHR23291:SF50">
    <property type="entry name" value="PROTEIN LIFEGUARD 4"/>
    <property type="match status" value="1"/>
</dbReference>
<feature type="transmembrane region" description="Helical" evidence="6">
    <location>
        <begin position="127"/>
        <end position="147"/>
    </location>
</feature>
<feature type="transmembrane region" description="Helical" evidence="6">
    <location>
        <begin position="159"/>
        <end position="177"/>
    </location>
</feature>
<dbReference type="AlphaFoldDB" id="A0A5J5I3I6"/>
<keyword evidence="10" id="KW-1185">Reference proteome</keyword>
<feature type="transmembrane region" description="Helical" evidence="6">
    <location>
        <begin position="43"/>
        <end position="67"/>
    </location>
</feature>
<evidence type="ECO:0000256" key="4">
    <source>
        <dbReference type="ARBA" id="ARBA00022989"/>
    </source>
</evidence>
<dbReference type="PANTHER" id="PTHR23291">
    <property type="entry name" value="BAX INHIBITOR-RELATED"/>
    <property type="match status" value="1"/>
</dbReference>
<feature type="transmembrane region" description="Helical" evidence="6">
    <location>
        <begin position="73"/>
        <end position="91"/>
    </location>
</feature>